<name>A0ACC2E0W1_DIPCM</name>
<dbReference type="Proteomes" id="UP001162992">
    <property type="component" value="Chromosome 4"/>
</dbReference>
<protein>
    <submittedName>
        <fullName evidence="1">Uncharacterized protein</fullName>
    </submittedName>
</protein>
<organism evidence="1 2">
    <name type="scientific">Diphasiastrum complanatum</name>
    <name type="common">Issler's clubmoss</name>
    <name type="synonym">Lycopodium complanatum</name>
    <dbReference type="NCBI Taxonomy" id="34168"/>
    <lineage>
        <taxon>Eukaryota</taxon>
        <taxon>Viridiplantae</taxon>
        <taxon>Streptophyta</taxon>
        <taxon>Embryophyta</taxon>
        <taxon>Tracheophyta</taxon>
        <taxon>Lycopodiopsida</taxon>
        <taxon>Lycopodiales</taxon>
        <taxon>Lycopodiaceae</taxon>
        <taxon>Lycopodioideae</taxon>
        <taxon>Diphasiastrum</taxon>
    </lineage>
</organism>
<dbReference type="EMBL" id="CM055095">
    <property type="protein sequence ID" value="KAJ7560062.1"/>
    <property type="molecule type" value="Genomic_DNA"/>
</dbReference>
<accession>A0ACC2E0W1</accession>
<evidence type="ECO:0000313" key="1">
    <source>
        <dbReference type="EMBL" id="KAJ7560062.1"/>
    </source>
</evidence>
<gene>
    <name evidence="1" type="ORF">O6H91_04G112200</name>
</gene>
<sequence length="819" mass="91974">MRRSSALARARDSSQRPFSNENDNENPRTKKRKLAEKITPCVSAQDVKISGREALSAVNSQQELITAPFSTGELLPSLSCLGQVDWEGTRMASEEVEALLNMKMTGKAKFDLKGRNDQMMEYIKKLRSCIRQLLQVESAYILQKEQQQIELQEERKIWKETETKFKVKQDELEAGLLEVNQRCSVLEEISAKSEAARQEGLLRHEKDSEALRAAADERVHLLEETEKLRKEASSAIQQVETLQDINRRLQEYNTSLQQYNSKLQSDAAQAIEENSRTQKEKVAILETLGTVRGNNSALQTQLDTVKASLLAETTQRSFIKEELIRLRGELQRALEEKEKAQAELQALTTENARFRELTGKSAAEIEVITSQAAALEERYHTQTEQLRLVKQQLDLANKRLEVAEASLAWQRKEGHDSISKLEQLQKQLAEADQKLHEGELLRRKLHNTIQELKGNIRVFCRVRPLLPDEEDSGGDSAVVQYPNSGELVGHAIELFQPQGQKYTFTFDKVFGPEAAQEDVFIEISQLVQSALDGYKVCIFAYGQTGSGKTHTMLGHPDNLDQRGVIPRSVEQIFQSSQALQAQGWKFTMQASMLEIYNETIRDLLANSRRTSLDSQRSDGGTPAKQHVVKHEPNGNTFVTDLTIVEVSSWKEVSSLLRRAAQSRTVGKTAMNDHSSRSHCVFTLRITGTNESTEQQVHGVLNLIDLAGSERLSRSCATGERLKETQAINKSLSSLGDVILAIGNKENHIPYRNSKLTYLLQPCLGGDSKTLMFVNIAPDSKSLNESLCSLRFAAKVNACEIGVPRRHTNARLPEARLSNN</sequence>
<evidence type="ECO:0000313" key="2">
    <source>
        <dbReference type="Proteomes" id="UP001162992"/>
    </source>
</evidence>
<comment type="caution">
    <text evidence="1">The sequence shown here is derived from an EMBL/GenBank/DDBJ whole genome shotgun (WGS) entry which is preliminary data.</text>
</comment>
<reference evidence="2" key="1">
    <citation type="journal article" date="2024" name="Proc. Natl. Acad. Sci. U.S.A.">
        <title>Extraordinary preservation of gene collinearity over three hundred million years revealed in homosporous lycophytes.</title>
        <authorList>
            <person name="Li C."/>
            <person name="Wickell D."/>
            <person name="Kuo L.Y."/>
            <person name="Chen X."/>
            <person name="Nie B."/>
            <person name="Liao X."/>
            <person name="Peng D."/>
            <person name="Ji J."/>
            <person name="Jenkins J."/>
            <person name="Williams M."/>
            <person name="Shu S."/>
            <person name="Plott C."/>
            <person name="Barry K."/>
            <person name="Rajasekar S."/>
            <person name="Grimwood J."/>
            <person name="Han X."/>
            <person name="Sun S."/>
            <person name="Hou Z."/>
            <person name="He W."/>
            <person name="Dai G."/>
            <person name="Sun C."/>
            <person name="Schmutz J."/>
            <person name="Leebens-Mack J.H."/>
            <person name="Li F.W."/>
            <person name="Wang L."/>
        </authorList>
    </citation>
    <scope>NUCLEOTIDE SEQUENCE [LARGE SCALE GENOMIC DNA]</scope>
    <source>
        <strain evidence="2">cv. PW_Plant_1</strain>
    </source>
</reference>
<keyword evidence="2" id="KW-1185">Reference proteome</keyword>
<proteinExistence type="predicted"/>